<sequence length="250" mass="26213">MGRLAGPAPAVGALSHAETMNAKTIGIAGVTVPGAVDCLSKIHRLCADRFPHHHHPRFALDQPDFGVVHQAQDDDRWDRVADSIVGSLQRLAGAGAELAVIPANTVHLVVDDIRARSPIPLISILDVVADACAARGLKRVAILGTRWTMARRLYQAPLAARGIEEMIPDEEQQVVIQRAIFEELVPTGRASAATLAALLEVVEAMKAQGCDGVALACTELPLVLDDANCGVPAIDTTLALAEAALAAACA</sequence>
<dbReference type="InterPro" id="IPR004380">
    <property type="entry name" value="Asp_race"/>
</dbReference>
<comment type="caution">
    <text evidence="3">The sequence shown here is derived from an EMBL/GenBank/DDBJ whole genome shotgun (WGS) entry which is preliminary data.</text>
</comment>
<reference evidence="3 4" key="1">
    <citation type="submission" date="2017-05" db="EMBL/GenBank/DDBJ databases">
        <title>Chromobacterium violaceum GHPS1 isolated from Hydrocarbon polluted soil in French Guiana display an awesome secondary metabolite arsenal and a battery of drug and heavy-metal-resistance and detoxification of xenobiotics proteins.</title>
        <authorList>
            <person name="Belbahri L."/>
        </authorList>
    </citation>
    <scope>NUCLEOTIDE SEQUENCE [LARGE SCALE GENOMIC DNA]</scope>
    <source>
        <strain evidence="3 4">GHPS1</strain>
    </source>
</reference>
<dbReference type="Pfam" id="PF01177">
    <property type="entry name" value="Asp_Glu_race"/>
    <property type="match status" value="1"/>
</dbReference>
<dbReference type="Proteomes" id="UP000196342">
    <property type="component" value="Unassembled WGS sequence"/>
</dbReference>
<evidence type="ECO:0000256" key="1">
    <source>
        <dbReference type="ARBA" id="ARBA00007847"/>
    </source>
</evidence>
<dbReference type="Gene3D" id="3.40.50.1860">
    <property type="match status" value="2"/>
</dbReference>
<organism evidence="3 4">
    <name type="scientific">Chromobacterium violaceum</name>
    <dbReference type="NCBI Taxonomy" id="536"/>
    <lineage>
        <taxon>Bacteria</taxon>
        <taxon>Pseudomonadati</taxon>
        <taxon>Pseudomonadota</taxon>
        <taxon>Betaproteobacteria</taxon>
        <taxon>Neisseriales</taxon>
        <taxon>Chromobacteriaceae</taxon>
        <taxon>Chromobacterium</taxon>
    </lineage>
</organism>
<dbReference type="AlphaFoldDB" id="A0A202B9T6"/>
<evidence type="ECO:0000313" key="3">
    <source>
        <dbReference type="EMBL" id="OVE48172.1"/>
    </source>
</evidence>
<accession>A0A202B9T6</accession>
<dbReference type="InterPro" id="IPR001920">
    <property type="entry name" value="Asp/Glu_race"/>
</dbReference>
<evidence type="ECO:0008006" key="5">
    <source>
        <dbReference type="Google" id="ProtNLM"/>
    </source>
</evidence>
<comment type="similarity">
    <text evidence="1">Belongs to the aspartate/glutamate racemases family.</text>
</comment>
<gene>
    <name evidence="3" type="ORF">CBW21_11990</name>
</gene>
<keyword evidence="2" id="KW-0413">Isomerase</keyword>
<dbReference type="PANTHER" id="PTHR21198:SF7">
    <property type="entry name" value="ASPARTATE-GLUTAMATE RACEMASE FAMILY"/>
    <property type="match status" value="1"/>
</dbReference>
<name>A0A202B9T6_CHRVL</name>
<evidence type="ECO:0000256" key="2">
    <source>
        <dbReference type="ARBA" id="ARBA00023235"/>
    </source>
</evidence>
<dbReference type="EMBL" id="NHOO01000008">
    <property type="protein sequence ID" value="OVE48172.1"/>
    <property type="molecule type" value="Genomic_DNA"/>
</dbReference>
<keyword evidence="4" id="KW-1185">Reference proteome</keyword>
<dbReference type="PANTHER" id="PTHR21198">
    <property type="entry name" value="GLUTAMATE RACEMASE"/>
    <property type="match status" value="1"/>
</dbReference>
<protein>
    <recommendedName>
        <fullName evidence="5">Aspartate racemase</fullName>
    </recommendedName>
</protein>
<proteinExistence type="inferred from homology"/>
<dbReference type="GO" id="GO:0047661">
    <property type="term" value="F:amino-acid racemase activity"/>
    <property type="evidence" value="ECO:0007669"/>
    <property type="project" value="InterPro"/>
</dbReference>
<dbReference type="InterPro" id="IPR015942">
    <property type="entry name" value="Asp/Glu/hydantoin_racemase"/>
</dbReference>
<dbReference type="SUPFAM" id="SSF53681">
    <property type="entry name" value="Aspartate/glutamate racemase"/>
    <property type="match status" value="2"/>
</dbReference>
<evidence type="ECO:0000313" key="4">
    <source>
        <dbReference type="Proteomes" id="UP000196342"/>
    </source>
</evidence>
<dbReference type="NCBIfam" id="TIGR00035">
    <property type="entry name" value="asp_race"/>
    <property type="match status" value="1"/>
</dbReference>